<protein>
    <submittedName>
        <fullName evidence="1">Uncharacterized protein</fullName>
    </submittedName>
</protein>
<name>X1PCP8_9ZZZZ</name>
<organism evidence="1">
    <name type="scientific">marine sediment metagenome</name>
    <dbReference type="NCBI Taxonomy" id="412755"/>
    <lineage>
        <taxon>unclassified sequences</taxon>
        <taxon>metagenomes</taxon>
        <taxon>ecological metagenomes</taxon>
    </lineage>
</organism>
<dbReference type="AlphaFoldDB" id="X1PCP8"/>
<proteinExistence type="predicted"/>
<evidence type="ECO:0000313" key="1">
    <source>
        <dbReference type="EMBL" id="GAI54077.1"/>
    </source>
</evidence>
<comment type="caution">
    <text evidence="1">The sequence shown here is derived from an EMBL/GenBank/DDBJ whole genome shotgun (WGS) entry which is preliminary data.</text>
</comment>
<sequence>LADVVAKAPADLTEDEKAFLKANVDQLSDVDKEKFKDVLAAGSPPNPNKPYPGK</sequence>
<feature type="non-terminal residue" evidence="1">
    <location>
        <position position="1"/>
    </location>
</feature>
<dbReference type="EMBL" id="BARV01041794">
    <property type="protein sequence ID" value="GAI54077.1"/>
    <property type="molecule type" value="Genomic_DNA"/>
</dbReference>
<reference evidence="1" key="1">
    <citation type="journal article" date="2014" name="Front. Microbiol.">
        <title>High frequency of phylogenetically diverse reductive dehalogenase-homologous genes in deep subseafloor sedimentary metagenomes.</title>
        <authorList>
            <person name="Kawai M."/>
            <person name="Futagami T."/>
            <person name="Toyoda A."/>
            <person name="Takaki Y."/>
            <person name="Nishi S."/>
            <person name="Hori S."/>
            <person name="Arai W."/>
            <person name="Tsubouchi T."/>
            <person name="Morono Y."/>
            <person name="Uchiyama I."/>
            <person name="Ito T."/>
            <person name="Fujiyama A."/>
            <person name="Inagaki F."/>
            <person name="Takami H."/>
        </authorList>
    </citation>
    <scope>NUCLEOTIDE SEQUENCE</scope>
    <source>
        <strain evidence="1">Expedition CK06-06</strain>
    </source>
</reference>
<gene>
    <name evidence="1" type="ORF">S06H3_63113</name>
</gene>
<accession>X1PCP8</accession>